<organism evidence="5 6">
    <name type="scientific">Eiseniibacteriota bacterium</name>
    <dbReference type="NCBI Taxonomy" id="2212470"/>
    <lineage>
        <taxon>Bacteria</taxon>
        <taxon>Candidatus Eiseniibacteriota</taxon>
    </lineage>
</organism>
<dbReference type="InterPro" id="IPR046947">
    <property type="entry name" value="LytR-like"/>
</dbReference>
<evidence type="ECO:0000313" key="5">
    <source>
        <dbReference type="EMBL" id="TMQ73518.1"/>
    </source>
</evidence>
<dbReference type="InterPro" id="IPR001789">
    <property type="entry name" value="Sig_transdc_resp-reg_receiver"/>
</dbReference>
<evidence type="ECO:0000256" key="2">
    <source>
        <dbReference type="SAM" id="MobiDB-lite"/>
    </source>
</evidence>
<reference evidence="5 6" key="1">
    <citation type="journal article" date="2019" name="Nat. Microbiol.">
        <title>Mediterranean grassland soil C-N compound turnover is dependent on rainfall and depth, and is mediated by genomically divergent microorganisms.</title>
        <authorList>
            <person name="Diamond S."/>
            <person name="Andeer P.F."/>
            <person name="Li Z."/>
            <person name="Crits-Christoph A."/>
            <person name="Burstein D."/>
            <person name="Anantharaman K."/>
            <person name="Lane K.R."/>
            <person name="Thomas B.C."/>
            <person name="Pan C."/>
            <person name="Northen T.R."/>
            <person name="Banfield J.F."/>
        </authorList>
    </citation>
    <scope>NUCLEOTIDE SEQUENCE [LARGE SCALE GENOMIC DNA]</scope>
    <source>
        <strain evidence="5">WS_11</strain>
    </source>
</reference>
<dbReference type="SMART" id="SM00850">
    <property type="entry name" value="LytTR"/>
    <property type="match status" value="1"/>
</dbReference>
<evidence type="ECO:0000259" key="3">
    <source>
        <dbReference type="PROSITE" id="PS50110"/>
    </source>
</evidence>
<dbReference type="PANTHER" id="PTHR37299">
    <property type="entry name" value="TRANSCRIPTIONAL REGULATOR-RELATED"/>
    <property type="match status" value="1"/>
</dbReference>
<dbReference type="InterPro" id="IPR011006">
    <property type="entry name" value="CheY-like_superfamily"/>
</dbReference>
<feature type="domain" description="Response regulatory" evidence="3">
    <location>
        <begin position="31"/>
        <end position="144"/>
    </location>
</feature>
<protein>
    <submittedName>
        <fullName evidence="5">Response regulator transcription factor</fullName>
    </submittedName>
</protein>
<proteinExistence type="predicted"/>
<dbReference type="SMART" id="SM00448">
    <property type="entry name" value="REC"/>
    <property type="match status" value="1"/>
</dbReference>
<dbReference type="PANTHER" id="PTHR37299:SF1">
    <property type="entry name" value="STAGE 0 SPORULATION PROTEIN A HOMOLOG"/>
    <property type="match status" value="1"/>
</dbReference>
<comment type="caution">
    <text evidence="5">The sequence shown here is derived from an EMBL/GenBank/DDBJ whole genome shotgun (WGS) entry which is preliminary data.</text>
</comment>
<sequence length="281" mass="31002">MRRCPRRRRARAGAPAVAHDAGPGGRRRVIRVAIVDDEPLAREGLRLWLADEDDVAVAGEAGSPAEAVKLILRERPDLLFLDVQMPGGDGFDVIEAIGGEHLPEVIFVTAHERHALRAFDVSALDFLLKPVREDRFRAALAKARRELKRGEAREGPARLSALLDHLRAPSPGDGPRRIERFAVRSRGRFVIVPAAQVRWIGAAGNYAELHTALGSHLVRATLAELEAGLDPQHFARIHRGTMVRVDCVREVIPATHGDYDVVLEGGETLKLSRRYRGRLLA</sequence>
<feature type="compositionally biased region" description="Basic residues" evidence="2">
    <location>
        <begin position="1"/>
        <end position="11"/>
    </location>
</feature>
<evidence type="ECO:0000256" key="1">
    <source>
        <dbReference type="PROSITE-ProRule" id="PRU00169"/>
    </source>
</evidence>
<keyword evidence="1" id="KW-0597">Phosphoprotein</keyword>
<feature type="region of interest" description="Disordered" evidence="2">
    <location>
        <begin position="1"/>
        <end position="23"/>
    </location>
</feature>
<evidence type="ECO:0000259" key="4">
    <source>
        <dbReference type="PROSITE" id="PS50930"/>
    </source>
</evidence>
<dbReference type="PROSITE" id="PS50930">
    <property type="entry name" value="HTH_LYTTR"/>
    <property type="match status" value="1"/>
</dbReference>
<name>A0A538UC77_UNCEI</name>
<dbReference type="PROSITE" id="PS50110">
    <property type="entry name" value="RESPONSE_REGULATORY"/>
    <property type="match status" value="1"/>
</dbReference>
<dbReference type="Gene3D" id="2.40.50.1020">
    <property type="entry name" value="LytTr DNA-binding domain"/>
    <property type="match status" value="1"/>
</dbReference>
<dbReference type="Pfam" id="PF04397">
    <property type="entry name" value="LytTR"/>
    <property type="match status" value="1"/>
</dbReference>
<feature type="compositionally biased region" description="Low complexity" evidence="2">
    <location>
        <begin position="12"/>
        <end position="21"/>
    </location>
</feature>
<dbReference type="GO" id="GO:0000156">
    <property type="term" value="F:phosphorelay response regulator activity"/>
    <property type="evidence" value="ECO:0007669"/>
    <property type="project" value="InterPro"/>
</dbReference>
<dbReference type="EMBL" id="VBPB01000065">
    <property type="protein sequence ID" value="TMQ73518.1"/>
    <property type="molecule type" value="Genomic_DNA"/>
</dbReference>
<dbReference type="AlphaFoldDB" id="A0A538UC77"/>
<dbReference type="Pfam" id="PF00072">
    <property type="entry name" value="Response_reg"/>
    <property type="match status" value="1"/>
</dbReference>
<gene>
    <name evidence="5" type="ORF">E6K81_04320</name>
</gene>
<feature type="domain" description="HTH LytTR-type" evidence="4">
    <location>
        <begin position="181"/>
        <end position="281"/>
    </location>
</feature>
<dbReference type="InterPro" id="IPR007492">
    <property type="entry name" value="LytTR_DNA-bd_dom"/>
</dbReference>
<evidence type="ECO:0000313" key="6">
    <source>
        <dbReference type="Proteomes" id="UP000319771"/>
    </source>
</evidence>
<dbReference type="SUPFAM" id="SSF52172">
    <property type="entry name" value="CheY-like"/>
    <property type="match status" value="1"/>
</dbReference>
<dbReference type="Gene3D" id="3.40.50.2300">
    <property type="match status" value="1"/>
</dbReference>
<feature type="modified residue" description="4-aspartylphosphate" evidence="1">
    <location>
        <position position="82"/>
    </location>
</feature>
<dbReference type="Proteomes" id="UP000319771">
    <property type="component" value="Unassembled WGS sequence"/>
</dbReference>
<accession>A0A538UC77</accession>
<dbReference type="GO" id="GO:0003677">
    <property type="term" value="F:DNA binding"/>
    <property type="evidence" value="ECO:0007669"/>
    <property type="project" value="InterPro"/>
</dbReference>